<feature type="compositionally biased region" description="Pro residues" evidence="4">
    <location>
        <begin position="151"/>
        <end position="161"/>
    </location>
</feature>
<dbReference type="CDD" id="cd00090">
    <property type="entry name" value="HTH_ARSR"/>
    <property type="match status" value="1"/>
</dbReference>
<dbReference type="InterPro" id="IPR011991">
    <property type="entry name" value="ArsR-like_HTH"/>
</dbReference>
<reference evidence="6 7" key="1">
    <citation type="submission" date="2018-09" db="EMBL/GenBank/DDBJ databases">
        <title>Comparative genomics of Leucobacter spp.</title>
        <authorList>
            <person name="Reis A.C."/>
            <person name="Kolvenbach B.A."/>
            <person name="Corvini P.F.X."/>
            <person name="Nunes O.C."/>
        </authorList>
    </citation>
    <scope>NUCLEOTIDE SEQUENCE [LARGE SCALE GENOMIC DNA]</scope>
    <source>
        <strain evidence="6 7">TAN 31504</strain>
    </source>
</reference>
<keyword evidence="1" id="KW-0805">Transcription regulation</keyword>
<keyword evidence="3" id="KW-0804">Transcription</keyword>
<accession>A0ABS1SGR9</accession>
<dbReference type="PANTHER" id="PTHR33164:SF57">
    <property type="entry name" value="MARR-FAMILY TRANSCRIPTIONAL REGULATOR"/>
    <property type="match status" value="1"/>
</dbReference>
<dbReference type="EMBL" id="QYAC01000005">
    <property type="protein sequence ID" value="MBL3679748.1"/>
    <property type="molecule type" value="Genomic_DNA"/>
</dbReference>
<dbReference type="PRINTS" id="PR00598">
    <property type="entry name" value="HTHMARR"/>
</dbReference>
<organism evidence="6 7">
    <name type="scientific">Leucobacter chromiireducens subsp. solipictus</name>
    <dbReference type="NCBI Taxonomy" id="398235"/>
    <lineage>
        <taxon>Bacteria</taxon>
        <taxon>Bacillati</taxon>
        <taxon>Actinomycetota</taxon>
        <taxon>Actinomycetes</taxon>
        <taxon>Micrococcales</taxon>
        <taxon>Microbacteriaceae</taxon>
        <taxon>Leucobacter</taxon>
    </lineage>
</organism>
<evidence type="ECO:0000256" key="3">
    <source>
        <dbReference type="ARBA" id="ARBA00023163"/>
    </source>
</evidence>
<dbReference type="SUPFAM" id="SSF46785">
    <property type="entry name" value="Winged helix' DNA-binding domain"/>
    <property type="match status" value="1"/>
</dbReference>
<dbReference type="PROSITE" id="PS50995">
    <property type="entry name" value="HTH_MARR_2"/>
    <property type="match status" value="1"/>
</dbReference>
<gene>
    <name evidence="6" type="ORF">D3230_10685</name>
</gene>
<dbReference type="PROSITE" id="PS01117">
    <property type="entry name" value="HTH_MARR_1"/>
    <property type="match status" value="1"/>
</dbReference>
<dbReference type="Gene3D" id="1.10.10.10">
    <property type="entry name" value="Winged helix-like DNA-binding domain superfamily/Winged helix DNA-binding domain"/>
    <property type="match status" value="1"/>
</dbReference>
<name>A0ABS1SGR9_9MICO</name>
<feature type="compositionally biased region" description="Low complexity" evidence="4">
    <location>
        <begin position="162"/>
        <end position="171"/>
    </location>
</feature>
<evidence type="ECO:0000313" key="6">
    <source>
        <dbReference type="EMBL" id="MBL3679748.1"/>
    </source>
</evidence>
<evidence type="ECO:0000313" key="7">
    <source>
        <dbReference type="Proteomes" id="UP001645859"/>
    </source>
</evidence>
<keyword evidence="7" id="KW-1185">Reference proteome</keyword>
<dbReference type="InterPro" id="IPR036388">
    <property type="entry name" value="WH-like_DNA-bd_sf"/>
</dbReference>
<comment type="caution">
    <text evidence="6">The sequence shown here is derived from an EMBL/GenBank/DDBJ whole genome shotgun (WGS) entry which is preliminary data.</text>
</comment>
<proteinExistence type="predicted"/>
<evidence type="ECO:0000256" key="2">
    <source>
        <dbReference type="ARBA" id="ARBA00023125"/>
    </source>
</evidence>
<keyword evidence="2" id="KW-0238">DNA-binding</keyword>
<dbReference type="InterPro" id="IPR000835">
    <property type="entry name" value="HTH_MarR-typ"/>
</dbReference>
<evidence type="ECO:0000256" key="1">
    <source>
        <dbReference type="ARBA" id="ARBA00023015"/>
    </source>
</evidence>
<dbReference type="PANTHER" id="PTHR33164">
    <property type="entry name" value="TRANSCRIPTIONAL REGULATOR, MARR FAMILY"/>
    <property type="match status" value="1"/>
</dbReference>
<dbReference type="InterPro" id="IPR039422">
    <property type="entry name" value="MarR/SlyA-like"/>
</dbReference>
<sequence length="177" mass="19226">MTPAVRTDIRLTNDAWEALMTAHATLMGTFGAESIWDEASVREYDVLYTVAKHDAPMRICEIQDSVLLSQPALSRMVDRLATRGLLTRAADAKDGRAVRVSLTPEGARVQREIGRAHAKSVARELGANLDADELRELERLCRKLVGVTDPAPTPADTPAPAPRSAASHPTTDITHHA</sequence>
<feature type="domain" description="HTH marR-type" evidence="5">
    <location>
        <begin position="12"/>
        <end position="146"/>
    </location>
</feature>
<dbReference type="InterPro" id="IPR023187">
    <property type="entry name" value="Tscrpt_reg_MarR-type_CS"/>
</dbReference>
<dbReference type="Proteomes" id="UP001645859">
    <property type="component" value="Unassembled WGS sequence"/>
</dbReference>
<evidence type="ECO:0000259" key="5">
    <source>
        <dbReference type="PROSITE" id="PS50995"/>
    </source>
</evidence>
<dbReference type="InterPro" id="IPR036390">
    <property type="entry name" value="WH_DNA-bd_sf"/>
</dbReference>
<dbReference type="SMART" id="SM00347">
    <property type="entry name" value="HTH_MARR"/>
    <property type="match status" value="1"/>
</dbReference>
<feature type="region of interest" description="Disordered" evidence="4">
    <location>
        <begin position="147"/>
        <end position="177"/>
    </location>
</feature>
<dbReference type="RefSeq" id="WP_202345022.1">
    <property type="nucleotide sequence ID" value="NZ_BAAAPI010000003.1"/>
</dbReference>
<dbReference type="Pfam" id="PF01047">
    <property type="entry name" value="MarR"/>
    <property type="match status" value="1"/>
</dbReference>
<evidence type="ECO:0000256" key="4">
    <source>
        <dbReference type="SAM" id="MobiDB-lite"/>
    </source>
</evidence>
<protein>
    <submittedName>
        <fullName evidence="6">MarR family transcriptional regulator</fullName>
    </submittedName>
</protein>